<reference evidence="2 3" key="1">
    <citation type="submission" date="2024-01" db="EMBL/GenBank/DDBJ databases">
        <title>The complete chloroplast genome sequence of Lithospermum erythrorhizon: insights into the phylogenetic relationship among Boraginaceae species and the maternal lineages of purple gromwells.</title>
        <authorList>
            <person name="Okada T."/>
            <person name="Watanabe K."/>
        </authorList>
    </citation>
    <scope>NUCLEOTIDE SEQUENCE [LARGE SCALE GENOMIC DNA]</scope>
</reference>
<keyword evidence="3" id="KW-1185">Reference proteome</keyword>
<dbReference type="EMBL" id="BAABME010007715">
    <property type="protein sequence ID" value="GAA0171544.1"/>
    <property type="molecule type" value="Genomic_DNA"/>
</dbReference>
<feature type="compositionally biased region" description="Basic residues" evidence="1">
    <location>
        <begin position="16"/>
        <end position="31"/>
    </location>
</feature>
<evidence type="ECO:0000313" key="2">
    <source>
        <dbReference type="EMBL" id="GAA0171544.1"/>
    </source>
</evidence>
<evidence type="ECO:0000256" key="1">
    <source>
        <dbReference type="SAM" id="MobiDB-lite"/>
    </source>
</evidence>
<organism evidence="2 3">
    <name type="scientific">Lithospermum erythrorhizon</name>
    <name type="common">Purple gromwell</name>
    <name type="synonym">Lithospermum officinale var. erythrorhizon</name>
    <dbReference type="NCBI Taxonomy" id="34254"/>
    <lineage>
        <taxon>Eukaryota</taxon>
        <taxon>Viridiplantae</taxon>
        <taxon>Streptophyta</taxon>
        <taxon>Embryophyta</taxon>
        <taxon>Tracheophyta</taxon>
        <taxon>Spermatophyta</taxon>
        <taxon>Magnoliopsida</taxon>
        <taxon>eudicotyledons</taxon>
        <taxon>Gunneridae</taxon>
        <taxon>Pentapetalae</taxon>
        <taxon>asterids</taxon>
        <taxon>lamiids</taxon>
        <taxon>Boraginales</taxon>
        <taxon>Boraginaceae</taxon>
        <taxon>Boraginoideae</taxon>
        <taxon>Lithospermeae</taxon>
        <taxon>Lithospermum</taxon>
    </lineage>
</organism>
<feature type="region of interest" description="Disordered" evidence="1">
    <location>
        <begin position="237"/>
        <end position="261"/>
    </location>
</feature>
<accession>A0AAV3R561</accession>
<sequence>MPPKSKNTSKSSASKPAKRNTNKQPSKRSRRQSSSDEDERNVVQENVFILAIDNAPIARGGKHVKTRIHLRGTCSLNDLQGTMVWEIFSNQDMIDFLTFSHDVHPELVHWFYKHARVTAAPNDTYVCLVVDGKNDVPPLKFDSSNFDTLTPYLISKVKAFHILRLCHGLKICRSLRTFIFLQRGLPIDDDNVQNVQGEDVHVEREDIWTGLRKSEGTSSRAQAYLDHSDYDQEVVHPQTTTTPHHTPPYTTQKTSTQTSGGTPVCLEHYGFRENAYDDGDGGMGFFLGPYGGV</sequence>
<feature type="region of interest" description="Disordered" evidence="1">
    <location>
        <begin position="1"/>
        <end position="40"/>
    </location>
</feature>
<proteinExistence type="predicted"/>
<gene>
    <name evidence="2" type="ORF">LIER_25550</name>
</gene>
<feature type="compositionally biased region" description="Low complexity" evidence="1">
    <location>
        <begin position="1"/>
        <end position="15"/>
    </location>
</feature>
<protein>
    <submittedName>
        <fullName evidence="2">Uncharacterized protein</fullName>
    </submittedName>
</protein>
<comment type="caution">
    <text evidence="2">The sequence shown here is derived from an EMBL/GenBank/DDBJ whole genome shotgun (WGS) entry which is preliminary data.</text>
</comment>
<name>A0AAV3R561_LITER</name>
<dbReference type="AlphaFoldDB" id="A0AAV3R561"/>
<dbReference type="Proteomes" id="UP001454036">
    <property type="component" value="Unassembled WGS sequence"/>
</dbReference>
<evidence type="ECO:0000313" key="3">
    <source>
        <dbReference type="Proteomes" id="UP001454036"/>
    </source>
</evidence>